<dbReference type="KEGG" id="epa:110246951"/>
<dbReference type="EnsemblMetazoa" id="XM_021053336.2">
    <property type="protein sequence ID" value="XP_020908995.2"/>
    <property type="gene ID" value="LOC110246951"/>
</dbReference>
<dbReference type="RefSeq" id="XP_020908995.2">
    <property type="nucleotide sequence ID" value="XM_021053336.2"/>
</dbReference>
<sequence length="292" mass="32862">MSEIAETISKNLDFTDDAWFDKETGSKIAKRGNDIRWAEVTVLDKDGYSVDMLAVMELMIRELRLHKALGEEVLVNIKLDGRPFWGKNQVMVGIVPADTPTGFSIQSAKSVYPIAIANCKEDRENLKILLKVIINQKKILKKKPFKVDGKEYIVNFLVTVDYKTLLLLLVKKDDEDFMLGGKGVAVEFCFICNAIRNCKCHRVRPDETCLDCLKSKSNIGRSTRIRDDLTCLLDEELSSIQLCSLHTEMRNTEQLLGSVGLLAHQADALDELNAALKNYGPETSYGDSNRLQ</sequence>
<dbReference type="OrthoDB" id="5979766at2759"/>
<keyword evidence="2" id="KW-1185">Reference proteome</keyword>
<accession>A0A913XSG9</accession>
<dbReference type="Proteomes" id="UP000887567">
    <property type="component" value="Unplaced"/>
</dbReference>
<proteinExistence type="predicted"/>
<dbReference type="AlphaFoldDB" id="A0A913XSG9"/>
<reference evidence="1" key="1">
    <citation type="submission" date="2022-11" db="UniProtKB">
        <authorList>
            <consortium name="EnsemblMetazoa"/>
        </authorList>
    </citation>
    <scope>IDENTIFICATION</scope>
</reference>
<name>A0A913XSG9_EXADI</name>
<dbReference type="GeneID" id="110246951"/>
<protein>
    <submittedName>
        <fullName evidence="1">Uncharacterized protein</fullName>
    </submittedName>
</protein>
<organism evidence="1 2">
    <name type="scientific">Exaiptasia diaphana</name>
    <name type="common">Tropical sea anemone</name>
    <name type="synonym">Aiptasia pulchella</name>
    <dbReference type="NCBI Taxonomy" id="2652724"/>
    <lineage>
        <taxon>Eukaryota</taxon>
        <taxon>Metazoa</taxon>
        <taxon>Cnidaria</taxon>
        <taxon>Anthozoa</taxon>
        <taxon>Hexacorallia</taxon>
        <taxon>Actiniaria</taxon>
        <taxon>Aiptasiidae</taxon>
        <taxon>Exaiptasia</taxon>
    </lineage>
</organism>
<evidence type="ECO:0000313" key="1">
    <source>
        <dbReference type="EnsemblMetazoa" id="XP_020908995.2"/>
    </source>
</evidence>
<evidence type="ECO:0000313" key="2">
    <source>
        <dbReference type="Proteomes" id="UP000887567"/>
    </source>
</evidence>